<dbReference type="PANTHER" id="PTHR43195">
    <property type="entry name" value="TRANSKETOLASE"/>
    <property type="match status" value="1"/>
</dbReference>
<dbReference type="AlphaFoldDB" id="A0A7U1GGC4"/>
<reference evidence="4" key="1">
    <citation type="submission" date="2020-02" db="EMBL/GenBank/DDBJ databases">
        <authorList>
            <person name="Ma X."/>
            <person name="Zhu F."/>
        </authorList>
    </citation>
    <scope>NUCLEOTIDE SEQUENCE</scope>
    <source>
        <tissue evidence="4">Muscles</tissue>
    </source>
</reference>
<evidence type="ECO:0000256" key="1">
    <source>
        <dbReference type="ARBA" id="ARBA00022679"/>
    </source>
</evidence>
<dbReference type="InterPro" id="IPR029061">
    <property type="entry name" value="THDP-binding"/>
</dbReference>
<dbReference type="EMBL" id="MT108928">
    <property type="protein sequence ID" value="QQY98963.1"/>
    <property type="molecule type" value="mRNA"/>
</dbReference>
<keyword evidence="2" id="KW-0786">Thiamine pyrophosphate</keyword>
<dbReference type="GO" id="GO:0030976">
    <property type="term" value="F:thiamine pyrophosphate binding"/>
    <property type="evidence" value="ECO:0007669"/>
    <property type="project" value="TreeGrafter"/>
</dbReference>
<evidence type="ECO:0000259" key="3">
    <source>
        <dbReference type="Pfam" id="PF00456"/>
    </source>
</evidence>
<evidence type="ECO:0000256" key="2">
    <source>
        <dbReference type="ARBA" id="ARBA00023052"/>
    </source>
</evidence>
<protein>
    <submittedName>
        <fullName evidence="4">Transketolase-like protein</fullName>
    </submittedName>
</protein>
<keyword evidence="1" id="KW-0808">Transferase</keyword>
<dbReference type="InterPro" id="IPR051424">
    <property type="entry name" value="Transketolase-like"/>
</dbReference>
<dbReference type="InterPro" id="IPR005474">
    <property type="entry name" value="Transketolase_N"/>
</dbReference>
<proteinExistence type="evidence at transcript level"/>
<evidence type="ECO:0000313" key="4">
    <source>
        <dbReference type="EMBL" id="QQY98963.1"/>
    </source>
</evidence>
<sequence>MSVLFFHTMRYKVSVPRDVNSDRFILSKGHAAPILYAAWSEAGLFPSEDLLNLRKIDSDLEGHPTPRLSFVDVATGSLGQGLSVAAGMAYVGKHLDRASYRVYCLVGDGESAEGSIWEAMAFSSHYKLDNLVLIMDVNRLGQSEPALGSSKIRSAVKLLAGRAGHSRRCKV</sequence>
<feature type="domain" description="Transketolase N-terminal" evidence="3">
    <location>
        <begin position="3"/>
        <end position="140"/>
    </location>
</feature>
<dbReference type="SUPFAM" id="SSF52518">
    <property type="entry name" value="Thiamin diphosphate-binding fold (THDP-binding)"/>
    <property type="match status" value="1"/>
</dbReference>
<dbReference type="PANTHER" id="PTHR43195:SF1">
    <property type="entry name" value="FI06132P-RELATED"/>
    <property type="match status" value="1"/>
</dbReference>
<accession>A0A7U1GGC4</accession>
<dbReference type="Pfam" id="PF00456">
    <property type="entry name" value="Transketolase_N"/>
    <property type="match status" value="1"/>
</dbReference>
<dbReference type="Gene3D" id="3.40.50.970">
    <property type="match status" value="1"/>
</dbReference>
<organism evidence="4">
    <name type="scientific">Scylla paramamosain</name>
    <name type="common">Mud crab</name>
    <dbReference type="NCBI Taxonomy" id="85552"/>
    <lineage>
        <taxon>Eukaryota</taxon>
        <taxon>Metazoa</taxon>
        <taxon>Ecdysozoa</taxon>
        <taxon>Arthropoda</taxon>
        <taxon>Crustacea</taxon>
        <taxon>Multicrustacea</taxon>
        <taxon>Malacostraca</taxon>
        <taxon>Eumalacostraca</taxon>
        <taxon>Eucarida</taxon>
        <taxon>Decapoda</taxon>
        <taxon>Pleocyemata</taxon>
        <taxon>Brachyura</taxon>
        <taxon>Eubrachyura</taxon>
        <taxon>Portunoidea</taxon>
        <taxon>Portunidae</taxon>
        <taxon>Portuninae</taxon>
        <taxon>Scylla</taxon>
    </lineage>
</organism>
<name>A0A7U1GGC4_SCYPA</name>
<dbReference type="GO" id="GO:0004802">
    <property type="term" value="F:transketolase activity"/>
    <property type="evidence" value="ECO:0007669"/>
    <property type="project" value="TreeGrafter"/>
</dbReference>